<comment type="caution">
    <text evidence="3">The sequence shown here is derived from an EMBL/GenBank/DDBJ whole genome shotgun (WGS) entry which is preliminary data.</text>
</comment>
<evidence type="ECO:0000313" key="3">
    <source>
        <dbReference type="EMBL" id="KAK8106111.1"/>
    </source>
</evidence>
<proteinExistence type="predicted"/>
<dbReference type="PANTHER" id="PTHR34502">
    <property type="entry name" value="DUF6594 DOMAIN-CONTAINING PROTEIN-RELATED"/>
    <property type="match status" value="1"/>
</dbReference>
<keyword evidence="1" id="KW-1133">Transmembrane helix</keyword>
<name>A0AAW0QT56_9PEZI</name>
<keyword evidence="1" id="KW-0812">Transmembrane</keyword>
<keyword evidence="4" id="KW-1185">Reference proteome</keyword>
<protein>
    <recommendedName>
        <fullName evidence="2">DUF6594 domain-containing protein</fullName>
    </recommendedName>
</protein>
<sequence>MIRMASAKEKSDDQHHYVPGFGDLADFISSDHDHSTAVYKRFDKLSARNLLYFQSELSRLQACQDAFDIEDRNQVEQTESWRGILTSARDWDTLRESLTKAPQTDLEMRTRKRMELAMEIRKTLKEYRETLIQESTLLSYEHPSTQSMKAVSNYFHQPVNNPAYPYETQPMLTGASSGLYPLGMNTSHLQASDCVALRPSNGSEPLTDLLKKYCSRVFRIEKRTVLPQYQSPVDTISHLPKNQIKHYSNHRVQLVASFITTLTAAGLLILPIYTLYRTAPSDPALTLGLIVLFTFVFAGAIVIMTKARRTEIFGACAAYAAVLVVFVSGDFANGSRST</sequence>
<accession>A0AAW0QT56</accession>
<keyword evidence="1" id="KW-0472">Membrane</keyword>
<evidence type="ECO:0000256" key="1">
    <source>
        <dbReference type="SAM" id="Phobius"/>
    </source>
</evidence>
<dbReference type="EMBL" id="JAQQWP010000008">
    <property type="protein sequence ID" value="KAK8106111.1"/>
    <property type="molecule type" value="Genomic_DNA"/>
</dbReference>
<feature type="domain" description="DUF6594" evidence="2">
    <location>
        <begin position="23"/>
        <end position="324"/>
    </location>
</feature>
<dbReference type="AlphaFoldDB" id="A0AAW0QT56"/>
<dbReference type="Pfam" id="PF20237">
    <property type="entry name" value="DUF6594"/>
    <property type="match status" value="1"/>
</dbReference>
<evidence type="ECO:0000313" key="4">
    <source>
        <dbReference type="Proteomes" id="UP001392437"/>
    </source>
</evidence>
<dbReference type="InterPro" id="IPR046529">
    <property type="entry name" value="DUF6594"/>
</dbReference>
<dbReference type="Proteomes" id="UP001392437">
    <property type="component" value="Unassembled WGS sequence"/>
</dbReference>
<evidence type="ECO:0000259" key="2">
    <source>
        <dbReference type="Pfam" id="PF20237"/>
    </source>
</evidence>
<dbReference type="PANTHER" id="PTHR34502:SF4">
    <property type="entry name" value="DUF6594 DOMAIN-CONTAINING PROTEIN"/>
    <property type="match status" value="1"/>
</dbReference>
<feature type="transmembrane region" description="Helical" evidence="1">
    <location>
        <begin position="312"/>
        <end position="332"/>
    </location>
</feature>
<feature type="transmembrane region" description="Helical" evidence="1">
    <location>
        <begin position="254"/>
        <end position="273"/>
    </location>
</feature>
<reference evidence="3 4" key="1">
    <citation type="submission" date="2023-01" db="EMBL/GenBank/DDBJ databases">
        <title>Analysis of 21 Apiospora genomes using comparative genomics revels a genus with tremendous synthesis potential of carbohydrate active enzymes and secondary metabolites.</title>
        <authorList>
            <person name="Sorensen T."/>
        </authorList>
    </citation>
    <scope>NUCLEOTIDE SEQUENCE [LARGE SCALE GENOMIC DNA]</scope>
    <source>
        <strain evidence="3 4">CBS 117206</strain>
    </source>
</reference>
<feature type="transmembrane region" description="Helical" evidence="1">
    <location>
        <begin position="285"/>
        <end position="305"/>
    </location>
</feature>
<organism evidence="3 4">
    <name type="scientific">Apiospora kogelbergensis</name>
    <dbReference type="NCBI Taxonomy" id="1337665"/>
    <lineage>
        <taxon>Eukaryota</taxon>
        <taxon>Fungi</taxon>
        <taxon>Dikarya</taxon>
        <taxon>Ascomycota</taxon>
        <taxon>Pezizomycotina</taxon>
        <taxon>Sordariomycetes</taxon>
        <taxon>Xylariomycetidae</taxon>
        <taxon>Amphisphaeriales</taxon>
        <taxon>Apiosporaceae</taxon>
        <taxon>Apiospora</taxon>
    </lineage>
</organism>
<gene>
    <name evidence="3" type="ORF">PG999_009470</name>
</gene>